<feature type="domain" description="DnaB/C C-terminal" evidence="3">
    <location>
        <begin position="364"/>
        <end position="432"/>
    </location>
</feature>
<dbReference type="Proteomes" id="UP000244338">
    <property type="component" value="Unassembled WGS sequence"/>
</dbReference>
<keyword evidence="5" id="KW-0378">Hydrolase</keyword>
<dbReference type="GO" id="GO:0004386">
    <property type="term" value="F:helicase activity"/>
    <property type="evidence" value="ECO:0007669"/>
    <property type="project" value="UniProtKB-KW"/>
</dbReference>
<organism evidence="5 6">
    <name type="scientific">Candidatus Carbonibacillus altaicus</name>
    <dbReference type="NCBI Taxonomy" id="2163959"/>
    <lineage>
        <taxon>Bacteria</taxon>
        <taxon>Bacillati</taxon>
        <taxon>Bacillota</taxon>
        <taxon>Bacilli</taxon>
        <taxon>Bacillales</taxon>
        <taxon>Candidatus Carbonibacillus</taxon>
    </lineage>
</organism>
<protein>
    <submittedName>
        <fullName evidence="5">Helicase loader DnaB</fullName>
    </submittedName>
</protein>
<feature type="domain" description="Replicative helicase loading/DNA remodeling protein DnaB N-terminal winged helix" evidence="4">
    <location>
        <begin position="15"/>
        <end position="175"/>
    </location>
</feature>
<keyword evidence="5" id="KW-0547">Nucleotide-binding</keyword>
<evidence type="ECO:0000259" key="4">
    <source>
        <dbReference type="Pfam" id="PF25888"/>
    </source>
</evidence>
<dbReference type="InterPro" id="IPR058660">
    <property type="entry name" value="WHD_DnaB"/>
</dbReference>
<accession>A0A2R6XZQ8</accession>
<gene>
    <name evidence="5" type="ORF">BSOLF_1123</name>
</gene>
<dbReference type="InterPro" id="IPR006343">
    <property type="entry name" value="DnaB/C_C"/>
</dbReference>
<sequence length="546" mass="61674">MRTRLIRLWSQQPHLTQYSGWLLDWYVPVMGLEAYGLYLALASFSTLREADFWKGSQHDTKPAYSEKQLLSLLGTDQAQWLKARRRLEGIGLLSTRRTIDADVEHYDLTLRAPLAPARFLESDVLTALLLGRLGLIGYESLLQRYGLMPQSQTSQEKVQEIGTEDISARFQDAYDGYVLSELVLKPGSDGARLTALARTQESHTLEEETISWELIDRPFTHLPQRPSHHPFLVQQAIQAKKQYNLQDEALAYLVRDTFDGKSGYFDQERFRELLNVYRTLKHSEIAVTTAHSSNITSQGQSLQRTKPPEYGFNTGATSGFPLQDTQEPSVLRQTVHKGSAGDKNALIEAHLARLKRLSPIALLENYQGGAPVSAADRRLIQYLLKDVGLPEEVANVLIDYVLLVQDNTLPRAFVEKVATSWKRQGFQKAEEAFYFARAMYLKQRKQKELSHASQAGSSGRTGGTAGGGANSQETKRKKKSHPARPTFERFVPEYIWAQVDRDQSRDKEALFLTRQNTSGDIEQDLEKVEQMIRDLEGGPAEHVDPA</sequence>
<keyword evidence="5" id="KW-0347">Helicase</keyword>
<name>A0A2R6XZQ8_9BACL</name>
<evidence type="ECO:0000259" key="3">
    <source>
        <dbReference type="Pfam" id="PF07261"/>
    </source>
</evidence>
<comment type="caution">
    <text evidence="5">The sequence shown here is derived from an EMBL/GenBank/DDBJ whole genome shotgun (WGS) entry which is preliminary data.</text>
</comment>
<evidence type="ECO:0000313" key="6">
    <source>
        <dbReference type="Proteomes" id="UP000244338"/>
    </source>
</evidence>
<dbReference type="Pfam" id="PF07261">
    <property type="entry name" value="DnaB_2"/>
    <property type="match status" value="1"/>
</dbReference>
<comment type="similarity">
    <text evidence="1">Belongs to the DnaB/DnaD family.</text>
</comment>
<dbReference type="Pfam" id="PF25888">
    <property type="entry name" value="WHD_DnaB"/>
    <property type="match status" value="1"/>
</dbReference>
<reference evidence="6" key="1">
    <citation type="journal article" date="2018" name="Sci. Rep.">
        <title>Lignite coal burning seam in the remote Altai Mountains harbors a hydrogen-driven thermophilic microbial community.</title>
        <authorList>
            <person name="Kadnikov V.V."/>
            <person name="Mardanov A.V."/>
            <person name="Ivasenko D.A."/>
            <person name="Antsiferov D.V."/>
            <person name="Beletsky A.V."/>
            <person name="Karnachuk O.V."/>
            <person name="Ravin N.V."/>
        </authorList>
    </citation>
    <scope>NUCLEOTIDE SEQUENCE [LARGE SCALE GENOMIC DNA]</scope>
</reference>
<dbReference type="AlphaFoldDB" id="A0A2R6XZQ8"/>
<feature type="region of interest" description="Disordered" evidence="2">
    <location>
        <begin position="447"/>
        <end position="484"/>
    </location>
</feature>
<dbReference type="EMBL" id="PEBX01000060">
    <property type="protein sequence ID" value="PTQ55919.1"/>
    <property type="molecule type" value="Genomic_DNA"/>
</dbReference>
<evidence type="ECO:0000256" key="2">
    <source>
        <dbReference type="SAM" id="MobiDB-lite"/>
    </source>
</evidence>
<proteinExistence type="inferred from homology"/>
<keyword evidence="5" id="KW-0067">ATP-binding</keyword>
<evidence type="ECO:0000313" key="5">
    <source>
        <dbReference type="EMBL" id="PTQ55919.1"/>
    </source>
</evidence>
<evidence type="ECO:0000256" key="1">
    <source>
        <dbReference type="ARBA" id="ARBA00093462"/>
    </source>
</evidence>
<feature type="compositionally biased region" description="Gly residues" evidence="2">
    <location>
        <begin position="459"/>
        <end position="469"/>
    </location>
</feature>